<keyword evidence="1 4" id="KW-0479">Metal-binding</keyword>
<protein>
    <submittedName>
        <fullName evidence="8">Uncharacterized protein LOC115885190</fullName>
    </submittedName>
</protein>
<dbReference type="InterPro" id="IPR000571">
    <property type="entry name" value="Znf_CCCH"/>
</dbReference>
<dbReference type="Pfam" id="PF18044">
    <property type="entry name" value="zf-CCCH_4"/>
    <property type="match status" value="1"/>
</dbReference>
<dbReference type="SUPFAM" id="SSF90229">
    <property type="entry name" value="CCCH zinc finger"/>
    <property type="match status" value="1"/>
</dbReference>
<evidence type="ECO:0000256" key="5">
    <source>
        <dbReference type="SAM" id="MobiDB-lite"/>
    </source>
</evidence>
<keyword evidence="2 4" id="KW-0863">Zinc-finger</keyword>
<dbReference type="KEGG" id="soy:115885190"/>
<evidence type="ECO:0000259" key="6">
    <source>
        <dbReference type="PROSITE" id="PS50103"/>
    </source>
</evidence>
<gene>
    <name evidence="8" type="primary">LOC115885190</name>
</gene>
<feature type="region of interest" description="Disordered" evidence="5">
    <location>
        <begin position="1"/>
        <end position="46"/>
    </location>
</feature>
<evidence type="ECO:0000313" key="7">
    <source>
        <dbReference type="Proteomes" id="UP000504635"/>
    </source>
</evidence>
<evidence type="ECO:0000313" key="8">
    <source>
        <dbReference type="RefSeq" id="XP_030759872.1"/>
    </source>
</evidence>
<evidence type="ECO:0000256" key="4">
    <source>
        <dbReference type="PROSITE-ProRule" id="PRU00723"/>
    </source>
</evidence>
<dbReference type="InterPro" id="IPR036855">
    <property type="entry name" value="Znf_CCCH_sf"/>
</dbReference>
<feature type="compositionally biased region" description="Basic and acidic residues" evidence="5">
    <location>
        <begin position="18"/>
        <end position="33"/>
    </location>
</feature>
<sequence>MSLVPDYSSDSDDSEDSSDVKQEVIKTEVKDESEQPVPNLKLPVPNFGGSKQGNVDVKASVFTNPFIEAENAKEAILQKHVKMVNTKDAVVINGKKICWNYRKGRCRFGHNCKYAHDSDIQKTNEQLEAEKQSARAQSVICQRSATGQNYLNNSLPQPTEQDIMKITEEVAAEQKKKRKRPGLTQGLVPGKKVMKQYLNHKT</sequence>
<accession>A0A6J2Y8I7</accession>
<dbReference type="GeneID" id="115885190"/>
<evidence type="ECO:0000256" key="2">
    <source>
        <dbReference type="ARBA" id="ARBA00022771"/>
    </source>
</evidence>
<dbReference type="RefSeq" id="XP_030759872.1">
    <property type="nucleotide sequence ID" value="XM_030904012.1"/>
</dbReference>
<dbReference type="Gene3D" id="4.10.1000.10">
    <property type="entry name" value="Zinc finger, CCCH-type"/>
    <property type="match status" value="1"/>
</dbReference>
<dbReference type="GO" id="GO:0008270">
    <property type="term" value="F:zinc ion binding"/>
    <property type="evidence" value="ECO:0007669"/>
    <property type="project" value="UniProtKB-KW"/>
</dbReference>
<feature type="domain" description="C3H1-type" evidence="6">
    <location>
        <begin position="92"/>
        <end position="119"/>
    </location>
</feature>
<dbReference type="Proteomes" id="UP000504635">
    <property type="component" value="Unplaced"/>
</dbReference>
<dbReference type="PANTHER" id="PTHR21099">
    <property type="entry name" value="RAD201"/>
    <property type="match status" value="1"/>
</dbReference>
<feature type="compositionally biased region" description="Basic residues" evidence="5">
    <location>
        <begin position="192"/>
        <end position="202"/>
    </location>
</feature>
<organism evidence="7 8">
    <name type="scientific">Sitophilus oryzae</name>
    <name type="common">Rice weevil</name>
    <name type="synonym">Curculio oryzae</name>
    <dbReference type="NCBI Taxonomy" id="7048"/>
    <lineage>
        <taxon>Eukaryota</taxon>
        <taxon>Metazoa</taxon>
        <taxon>Ecdysozoa</taxon>
        <taxon>Arthropoda</taxon>
        <taxon>Hexapoda</taxon>
        <taxon>Insecta</taxon>
        <taxon>Pterygota</taxon>
        <taxon>Neoptera</taxon>
        <taxon>Endopterygota</taxon>
        <taxon>Coleoptera</taxon>
        <taxon>Polyphaga</taxon>
        <taxon>Cucujiformia</taxon>
        <taxon>Curculionidae</taxon>
        <taxon>Dryophthorinae</taxon>
        <taxon>Sitophilus</taxon>
    </lineage>
</organism>
<evidence type="ECO:0000256" key="3">
    <source>
        <dbReference type="ARBA" id="ARBA00022833"/>
    </source>
</evidence>
<dbReference type="PANTHER" id="PTHR21099:SF2">
    <property type="entry name" value="SI:CH211-113E8.11"/>
    <property type="match status" value="1"/>
</dbReference>
<feature type="region of interest" description="Disordered" evidence="5">
    <location>
        <begin position="173"/>
        <end position="202"/>
    </location>
</feature>
<dbReference type="PROSITE" id="PS50103">
    <property type="entry name" value="ZF_C3H1"/>
    <property type="match status" value="1"/>
</dbReference>
<proteinExistence type="predicted"/>
<evidence type="ECO:0000256" key="1">
    <source>
        <dbReference type="ARBA" id="ARBA00022723"/>
    </source>
</evidence>
<keyword evidence="3 4" id="KW-0862">Zinc</keyword>
<dbReference type="InterPro" id="IPR041367">
    <property type="entry name" value="Znf-CCCH_4"/>
</dbReference>
<reference evidence="8" key="1">
    <citation type="submission" date="2025-08" db="UniProtKB">
        <authorList>
            <consortium name="RefSeq"/>
        </authorList>
    </citation>
    <scope>IDENTIFICATION</scope>
    <source>
        <tissue evidence="8">Gonads</tissue>
    </source>
</reference>
<name>A0A6J2Y8I7_SITOR</name>
<feature type="zinc finger region" description="C3H1-type" evidence="4">
    <location>
        <begin position="92"/>
        <end position="119"/>
    </location>
</feature>
<dbReference type="InParanoid" id="A0A6J2Y8I7"/>
<dbReference type="AlphaFoldDB" id="A0A6J2Y8I7"/>
<keyword evidence="7" id="KW-1185">Reference proteome</keyword>
<dbReference type="OrthoDB" id="336321at2759"/>
<dbReference type="GO" id="GO:0005634">
    <property type="term" value="C:nucleus"/>
    <property type="evidence" value="ECO:0007669"/>
    <property type="project" value="TreeGrafter"/>
</dbReference>